<dbReference type="EMBL" id="CP043046">
    <property type="protein sequence ID" value="QEI07466.1"/>
    <property type="molecule type" value="Genomic_DNA"/>
</dbReference>
<protein>
    <submittedName>
        <fullName evidence="1">Uncharacterized protein</fullName>
    </submittedName>
</protein>
<proteinExistence type="predicted"/>
<dbReference type="RefSeq" id="WP_148816513.1">
    <property type="nucleotide sequence ID" value="NZ_CP043046.1"/>
</dbReference>
<dbReference type="KEGG" id="pacr:FXN63_17685"/>
<keyword evidence="2" id="KW-1185">Reference proteome</keyword>
<gene>
    <name evidence="1" type="ORF">FXN63_17685</name>
</gene>
<dbReference type="Proteomes" id="UP000325161">
    <property type="component" value="Chromosome"/>
</dbReference>
<reference evidence="1 2" key="1">
    <citation type="submission" date="2019-08" db="EMBL/GenBank/DDBJ databases">
        <title>Amphibian skin-associated Pigmentiphaga: genome sequence and occurrence across geography and hosts.</title>
        <authorList>
            <person name="Bletz M.C."/>
            <person name="Bunk B."/>
            <person name="Sproeer C."/>
            <person name="Biwer P."/>
            <person name="Reiter S."/>
            <person name="Rabemananjara F.C.E."/>
            <person name="Schulz S."/>
            <person name="Overmann J."/>
            <person name="Vences M."/>
        </authorList>
    </citation>
    <scope>NUCLEOTIDE SEQUENCE [LARGE SCALE GENOMIC DNA]</scope>
    <source>
        <strain evidence="1 2">Mada1488</strain>
    </source>
</reference>
<organism evidence="1 2">
    <name type="scientific">Pigmentiphaga aceris</name>
    <dbReference type="NCBI Taxonomy" id="1940612"/>
    <lineage>
        <taxon>Bacteria</taxon>
        <taxon>Pseudomonadati</taxon>
        <taxon>Pseudomonadota</taxon>
        <taxon>Betaproteobacteria</taxon>
        <taxon>Burkholderiales</taxon>
        <taxon>Alcaligenaceae</taxon>
        <taxon>Pigmentiphaga</taxon>
    </lineage>
</organism>
<evidence type="ECO:0000313" key="1">
    <source>
        <dbReference type="EMBL" id="QEI07466.1"/>
    </source>
</evidence>
<accession>A0A5C0B0I4</accession>
<name>A0A5C0B0I4_9BURK</name>
<evidence type="ECO:0000313" key="2">
    <source>
        <dbReference type="Proteomes" id="UP000325161"/>
    </source>
</evidence>
<dbReference type="AlphaFoldDB" id="A0A5C0B0I4"/>
<sequence length="96" mass="10762">MLLLTALLALLMTAGLILLVMLSSAGLMTLRILLLLLFVRLGFLHRSLLRILILRLFLLGHLSAPSLDGIACGWCLQQMTRRKTHRGHTYHSNPYA</sequence>